<comment type="subcellular location">
    <subcellularLocation>
        <location evidence="1">Cell membrane</location>
        <topology evidence="1">Multi-pass membrane protein</topology>
    </subcellularLocation>
</comment>
<dbReference type="Pfam" id="PF00015">
    <property type="entry name" value="MCPsignal"/>
    <property type="match status" value="1"/>
</dbReference>
<dbReference type="EMBL" id="VMNH01000003">
    <property type="protein sequence ID" value="TVO78473.1"/>
    <property type="molecule type" value="Genomic_DNA"/>
</dbReference>
<comment type="caution">
    <text evidence="13">The sequence shown here is derived from an EMBL/GenBank/DDBJ whole genome shotgun (WGS) entry which is preliminary data.</text>
</comment>
<dbReference type="CDD" id="cd11386">
    <property type="entry name" value="MCP_signal"/>
    <property type="match status" value="1"/>
</dbReference>
<feature type="domain" description="HAMP" evidence="12">
    <location>
        <begin position="451"/>
        <end position="505"/>
    </location>
</feature>
<dbReference type="InterPro" id="IPR004089">
    <property type="entry name" value="MCPsignal_dom"/>
</dbReference>
<evidence type="ECO:0000256" key="3">
    <source>
        <dbReference type="ARBA" id="ARBA00022500"/>
    </source>
</evidence>
<organism evidence="13 14">
    <name type="scientific">Sedimenticola selenatireducens</name>
    <dbReference type="NCBI Taxonomy" id="191960"/>
    <lineage>
        <taxon>Bacteria</taxon>
        <taxon>Pseudomonadati</taxon>
        <taxon>Pseudomonadota</taxon>
        <taxon>Gammaproteobacteria</taxon>
        <taxon>Chromatiales</taxon>
        <taxon>Sedimenticolaceae</taxon>
        <taxon>Sedimenticola</taxon>
    </lineage>
</organism>
<dbReference type="InterPro" id="IPR003660">
    <property type="entry name" value="HAMP_dom"/>
</dbReference>
<dbReference type="GO" id="GO:0007165">
    <property type="term" value="P:signal transduction"/>
    <property type="evidence" value="ECO:0007669"/>
    <property type="project" value="UniProtKB-KW"/>
</dbReference>
<evidence type="ECO:0000256" key="6">
    <source>
        <dbReference type="ARBA" id="ARBA00023136"/>
    </source>
</evidence>
<keyword evidence="7 9" id="KW-0807">Transducer</keyword>
<dbReference type="OrthoDB" id="2489132at2"/>
<sequence>MKIKTKLTVGASLLMLIPVVVVSAVLGWVAVENGREALETKAQNQMIALRNSSQKAIERYFATVQAQIVTLSDNRMVVDALKSLPNAYTNYQSSVEATGEAGAPKLEKMRKELVAFYQGPFADEYKKQNGGVQVDADSWVEKLSGTGVTLQHAYIAANPNPLGQKSAMEAPEDGSLYEVMHKRFHNSLKDYQERFGYSDIFLVNAKDAEVVYSVSKKPEFATSLTTGPFAESRLAQVFKQANEADDPSFIAISDFAEYAPSFDNQTAFFASPVFSRGTHIGVLIFELSVERLSDIMTHDRRWADVGLGESGESFIVDQNYLLRSDSRFQIENEAGYLDSLSKAGLSAEQINKAKAKHSGIGIQLLKSPSTEAAIAGESGINNYVDYRGTEVLSAYAPLNIPGFKWAVLAEMSTEEAFRSVEALKSSIAGVAIGLAVAVFVIGALIGWIFTGIIVRPIQHTVDAVKDIAEGEGDLTRRLDARSKDELGELAGWFNRFLDKMQGVVGELNGVTQNLSVSAEQLSQVSEQTRIGISNQQGQTEQAATATNQMAATVQEVAKNAESAASSAMRARDEAAEGKGTVDESIAAIHALSETVETAAGVIGRLEQDSVEIGGVLDVIRNIAEQTNLLALNAAIEAARAGEQGRGFAVVADEVRTLASRTQKSTQEIQEMIERLQSASKEAVKSMGETNIQAKRGSDYAVRTGEVLESITNSINQISDMNTQIASAAEEQSVVAEEINRNVVGINEIGEHTAQGAQQTASASEGLNNLAGQLQRIVGQFKI</sequence>
<dbReference type="FunFam" id="1.10.287.950:FF:000001">
    <property type="entry name" value="Methyl-accepting chemotaxis sensory transducer"/>
    <property type="match status" value="1"/>
</dbReference>
<dbReference type="Gene3D" id="3.30.450.20">
    <property type="entry name" value="PAS domain"/>
    <property type="match status" value="1"/>
</dbReference>
<dbReference type="InterPro" id="IPR033479">
    <property type="entry name" value="dCache_1"/>
</dbReference>
<keyword evidence="5 10" id="KW-1133">Transmembrane helix</keyword>
<dbReference type="SMART" id="SM00304">
    <property type="entry name" value="HAMP"/>
    <property type="match status" value="1"/>
</dbReference>
<evidence type="ECO:0000256" key="7">
    <source>
        <dbReference type="ARBA" id="ARBA00023224"/>
    </source>
</evidence>
<evidence type="ECO:0000259" key="12">
    <source>
        <dbReference type="PROSITE" id="PS50885"/>
    </source>
</evidence>
<keyword evidence="6 10" id="KW-0472">Membrane</keyword>
<feature type="transmembrane region" description="Helical" evidence="10">
    <location>
        <begin position="427"/>
        <end position="449"/>
    </location>
</feature>
<evidence type="ECO:0000256" key="1">
    <source>
        <dbReference type="ARBA" id="ARBA00004651"/>
    </source>
</evidence>
<dbReference type="Pfam" id="PF02743">
    <property type="entry name" value="dCache_1"/>
    <property type="match status" value="1"/>
</dbReference>
<name>A0A557SM25_9GAMM</name>
<evidence type="ECO:0000256" key="5">
    <source>
        <dbReference type="ARBA" id="ARBA00022989"/>
    </source>
</evidence>
<protein>
    <submittedName>
        <fullName evidence="13">Methyl-accepting chemotaxis protein</fullName>
    </submittedName>
</protein>
<keyword evidence="4 10" id="KW-0812">Transmembrane</keyword>
<dbReference type="Gene3D" id="1.10.287.950">
    <property type="entry name" value="Methyl-accepting chemotaxis protein"/>
    <property type="match status" value="1"/>
</dbReference>
<evidence type="ECO:0000256" key="8">
    <source>
        <dbReference type="ARBA" id="ARBA00029447"/>
    </source>
</evidence>
<gene>
    <name evidence="13" type="ORF">FHP88_02075</name>
</gene>
<keyword evidence="2" id="KW-1003">Cell membrane</keyword>
<dbReference type="Proteomes" id="UP000316649">
    <property type="component" value="Unassembled WGS sequence"/>
</dbReference>
<keyword evidence="3" id="KW-0145">Chemotaxis</keyword>
<dbReference type="Pfam" id="PF00672">
    <property type="entry name" value="HAMP"/>
    <property type="match status" value="1"/>
</dbReference>
<dbReference type="SUPFAM" id="SSF58104">
    <property type="entry name" value="Methyl-accepting chemotaxis protein (MCP) signaling domain"/>
    <property type="match status" value="1"/>
</dbReference>
<dbReference type="PROSITE" id="PS50111">
    <property type="entry name" value="CHEMOTAXIS_TRANSDUC_2"/>
    <property type="match status" value="1"/>
</dbReference>
<evidence type="ECO:0000313" key="14">
    <source>
        <dbReference type="Proteomes" id="UP000316649"/>
    </source>
</evidence>
<accession>A0A557SM25</accession>
<evidence type="ECO:0000313" key="13">
    <source>
        <dbReference type="EMBL" id="TVO78473.1"/>
    </source>
</evidence>
<evidence type="ECO:0000256" key="9">
    <source>
        <dbReference type="PROSITE-ProRule" id="PRU00284"/>
    </source>
</evidence>
<proteinExistence type="inferred from homology"/>
<dbReference type="CDD" id="cd18774">
    <property type="entry name" value="PDC2_HK_sensor"/>
    <property type="match status" value="1"/>
</dbReference>
<dbReference type="RefSeq" id="WP_144357319.1">
    <property type="nucleotide sequence ID" value="NZ_VMNH01000003.1"/>
</dbReference>
<dbReference type="GO" id="GO:0006935">
    <property type="term" value="P:chemotaxis"/>
    <property type="evidence" value="ECO:0007669"/>
    <property type="project" value="UniProtKB-KW"/>
</dbReference>
<dbReference type="AlphaFoldDB" id="A0A557SM25"/>
<feature type="domain" description="Methyl-accepting transducer" evidence="11">
    <location>
        <begin position="510"/>
        <end position="746"/>
    </location>
</feature>
<dbReference type="PANTHER" id="PTHR32089">
    <property type="entry name" value="METHYL-ACCEPTING CHEMOTAXIS PROTEIN MCPB"/>
    <property type="match status" value="1"/>
</dbReference>
<reference evidence="13 14" key="1">
    <citation type="submission" date="2019-07" db="EMBL/GenBank/DDBJ databases">
        <title>The pathways for chlorine oxyanion respiration interact through the shared metabolite chlorate.</title>
        <authorList>
            <person name="Barnum T.P."/>
            <person name="Cheng Y."/>
            <person name="Hill K.A."/>
            <person name="Lucas L.N."/>
            <person name="Carlson H.K."/>
            <person name="Coates J.D."/>
        </authorList>
    </citation>
    <scope>NUCLEOTIDE SEQUENCE [LARGE SCALE GENOMIC DNA]</scope>
    <source>
        <strain evidence="13 14">BK-1</strain>
    </source>
</reference>
<comment type="similarity">
    <text evidence="8">Belongs to the methyl-accepting chemotaxis (MCP) protein family.</text>
</comment>
<evidence type="ECO:0000256" key="10">
    <source>
        <dbReference type="SAM" id="Phobius"/>
    </source>
</evidence>
<keyword evidence="14" id="KW-1185">Reference proteome</keyword>
<dbReference type="SMART" id="SM00283">
    <property type="entry name" value="MA"/>
    <property type="match status" value="1"/>
</dbReference>
<evidence type="ECO:0000256" key="2">
    <source>
        <dbReference type="ARBA" id="ARBA00022475"/>
    </source>
</evidence>
<dbReference type="PANTHER" id="PTHR32089:SF112">
    <property type="entry name" value="LYSOZYME-LIKE PROTEIN-RELATED"/>
    <property type="match status" value="1"/>
</dbReference>
<dbReference type="GO" id="GO:0005886">
    <property type="term" value="C:plasma membrane"/>
    <property type="evidence" value="ECO:0007669"/>
    <property type="project" value="UniProtKB-SubCell"/>
</dbReference>
<evidence type="ECO:0000259" key="11">
    <source>
        <dbReference type="PROSITE" id="PS50111"/>
    </source>
</evidence>
<evidence type="ECO:0000256" key="4">
    <source>
        <dbReference type="ARBA" id="ARBA00022692"/>
    </source>
</evidence>
<dbReference type="PROSITE" id="PS50885">
    <property type="entry name" value="HAMP"/>
    <property type="match status" value="1"/>
</dbReference>
<dbReference type="CDD" id="cd06225">
    <property type="entry name" value="HAMP"/>
    <property type="match status" value="1"/>
</dbReference>